<evidence type="ECO:0000313" key="3">
    <source>
        <dbReference type="Proteomes" id="UP000234562"/>
    </source>
</evidence>
<evidence type="ECO:0000313" key="2">
    <source>
        <dbReference type="EMBL" id="AUI74455.1"/>
    </source>
</evidence>
<proteinExistence type="predicted"/>
<evidence type="ECO:0000259" key="1">
    <source>
        <dbReference type="Pfam" id="PF15919"/>
    </source>
</evidence>
<dbReference type="EMBL" id="CP015496">
    <property type="protein sequence ID" value="AUI74455.1"/>
    <property type="molecule type" value="Genomic_DNA"/>
</dbReference>
<reference evidence="3" key="1">
    <citation type="submission" date="2016-05" db="EMBL/GenBank/DDBJ databases">
        <title>Genome sequence of Lactobacillus helveticus FAM8105.</title>
        <authorList>
            <person name="Ahrens C."/>
            <person name="Schmid M."/>
        </authorList>
    </citation>
    <scope>NUCLEOTIDE SEQUENCE [LARGE SCALE GENOMIC DNA]</scope>
    <source>
        <strain evidence="3">FAM8105</strain>
    </source>
</reference>
<sequence>MVLYFEKFHKNSDNQYEVSFPDLEPYAATYGDTLEEAIQSAHDSLTGYLLTEEDFHEEVPTPTDDPEKFKLKEPNFLVPVQVDLQLEREKEENKLVKKTLTIPSHLSNLACKKPVGSTLTGF</sequence>
<dbReference type="InterPro" id="IPR035069">
    <property type="entry name" value="TTHA1013/TTHA0281-like"/>
</dbReference>
<dbReference type="Proteomes" id="UP000234562">
    <property type="component" value="Chromosome"/>
</dbReference>
<dbReference type="Gene3D" id="3.30.160.250">
    <property type="match status" value="1"/>
</dbReference>
<dbReference type="RefSeq" id="WP_012211753.1">
    <property type="nucleotide sequence ID" value="NZ_CP015496.1"/>
</dbReference>
<feature type="domain" description="HicB-like antitoxin of toxin-antitoxin system" evidence="1">
    <location>
        <begin position="8"/>
        <end position="106"/>
    </location>
</feature>
<organism evidence="2 3">
    <name type="scientific">Lactobacillus helveticus</name>
    <name type="common">Lactobacillus suntoryeus</name>
    <dbReference type="NCBI Taxonomy" id="1587"/>
    <lineage>
        <taxon>Bacteria</taxon>
        <taxon>Bacillati</taxon>
        <taxon>Bacillota</taxon>
        <taxon>Bacilli</taxon>
        <taxon>Lactobacillales</taxon>
        <taxon>Lactobacillaceae</taxon>
        <taxon>Lactobacillus</taxon>
    </lineage>
</organism>
<dbReference type="InterPro" id="IPR031807">
    <property type="entry name" value="HicB-like"/>
</dbReference>
<accession>A0AAU8XUL9</accession>
<name>A0AAU8XUL9_LACHE</name>
<dbReference type="Pfam" id="PF15919">
    <property type="entry name" value="HicB_lk_antitox"/>
    <property type="match status" value="1"/>
</dbReference>
<protein>
    <submittedName>
        <fullName evidence="2">Antitoxin HicB</fullName>
    </submittedName>
</protein>
<dbReference type="AlphaFoldDB" id="A0AAU8XUL9"/>
<dbReference type="SUPFAM" id="SSF143100">
    <property type="entry name" value="TTHA1013/TTHA0281-like"/>
    <property type="match status" value="1"/>
</dbReference>
<gene>
    <name evidence="2" type="ORF">Lh8105_06485</name>
</gene>